<evidence type="ECO:0000259" key="1">
    <source>
        <dbReference type="Pfam" id="PF20674"/>
    </source>
</evidence>
<keyword evidence="3" id="KW-1185">Reference proteome</keyword>
<sequence>MNGLAVASDGQAFYAFRAWAKRGETRNNFDLFKYEADGNNPQRIELTKNGTDKHNYVELGQTAQNRVLIAGAVNPEDERYYFGGYHQKQNSSGYTLYFNLRSIDPKDGRLRDIAQIPVESKPTSFGTGDANGDIVFDSSGNFHLLLAKQASGGNSEVKIVSLAAKKLPTNNEGGFKEVAPESTATRSISAADGVANSLAADADGSLILATGTKAFKVDPTTFKVETSTTNIHGGGTLRNTDLASCNFPPTLEVKKNVVDRLDAKDQFTLTAADTTKEGNFASAETTGNEDGVQKEQIGPVIVRSGREYVIQERMADGSSSKLDDYNASFECEAKYQNGSIESLAPKDEGDQKYGVTIPKTTDRGPANVVCTYTNEANKPSFSVKKESASAGAEAENGEWTSAYTVTVSNDGEVAGTSKAVTDTPSVPEGFKLEGATVDGEAVEITDGAFTVTDGVKLAAGKDKVFEVVLSGTYEADKADWVAVGECEVEGEGNPKKGLFNKVAMEDDSDGPENNDACNPVSKDPAFKVKKDSAQAGATAENGEWTSAYTVTVTNDGEIAGTSKTVTDTP</sequence>
<dbReference type="Pfam" id="PF20674">
    <property type="entry name" value="SpaA_3"/>
    <property type="match status" value="1"/>
</dbReference>
<proteinExistence type="predicted"/>
<comment type="caution">
    <text evidence="2">The sequence shown here is derived from an EMBL/GenBank/DDBJ whole genome shotgun (WGS) entry which is preliminary data.</text>
</comment>
<evidence type="ECO:0000313" key="2">
    <source>
        <dbReference type="EMBL" id="PWI27473.1"/>
    </source>
</evidence>
<accession>A0ABX5L484</accession>
<protein>
    <recommendedName>
        <fullName evidence="1">SpaA-like prealbumin fold domain-containing protein</fullName>
    </recommendedName>
</protein>
<feature type="non-terminal residue" evidence="2">
    <location>
        <position position="569"/>
    </location>
</feature>
<gene>
    <name evidence="2" type="ORF">CAY35_07585</name>
</gene>
<dbReference type="InterPro" id="IPR048834">
    <property type="entry name" value="SpaA_pre-album"/>
</dbReference>
<organism evidence="2 3">
    <name type="scientific">Pseudoglutamicibacter cumminsii</name>
    <dbReference type="NCBI Taxonomy" id="156979"/>
    <lineage>
        <taxon>Bacteria</taxon>
        <taxon>Bacillati</taxon>
        <taxon>Actinomycetota</taxon>
        <taxon>Actinomycetes</taxon>
        <taxon>Micrococcales</taxon>
        <taxon>Micrococcaceae</taxon>
        <taxon>Pseudoglutamicibacter</taxon>
    </lineage>
</organism>
<dbReference type="SUPFAM" id="SSF101898">
    <property type="entry name" value="NHL repeat"/>
    <property type="match status" value="1"/>
</dbReference>
<evidence type="ECO:0000313" key="3">
    <source>
        <dbReference type="Proteomes" id="UP000245514"/>
    </source>
</evidence>
<dbReference type="EMBL" id="QFWG01000009">
    <property type="protein sequence ID" value="PWI27473.1"/>
    <property type="molecule type" value="Genomic_DNA"/>
</dbReference>
<dbReference type="RefSeq" id="WP_146191945.1">
    <property type="nucleotide sequence ID" value="NZ_QFWG01000009.1"/>
</dbReference>
<feature type="domain" description="SpaA-like prealbumin fold" evidence="1">
    <location>
        <begin position="250"/>
        <end position="375"/>
    </location>
</feature>
<name>A0ABX5L484_9MICC</name>
<reference evidence="2 3" key="1">
    <citation type="submission" date="2018-05" db="EMBL/GenBank/DDBJ databases">
        <title>Draft Genome Sequence of Arthrobacter cumminsii IME1328, Isolated from a Patient Who Suffered from Foot Ulcers in China.</title>
        <authorList>
            <person name="Li M."/>
            <person name="Jiang Z."/>
            <person name="Sun Q."/>
            <person name="Tong Y."/>
        </authorList>
    </citation>
    <scope>NUCLEOTIDE SEQUENCE [LARGE SCALE GENOMIC DNA]</scope>
    <source>
        <strain evidence="2 3">IME1328</strain>
    </source>
</reference>
<dbReference type="Proteomes" id="UP000245514">
    <property type="component" value="Unassembled WGS sequence"/>
</dbReference>